<dbReference type="eggNOG" id="arCOG00427">
    <property type="taxonomic scope" value="Archaea"/>
</dbReference>
<proteinExistence type="predicted"/>
<accession>F2KR16</accession>
<dbReference type="GO" id="GO:0004527">
    <property type="term" value="F:exonuclease activity"/>
    <property type="evidence" value="ECO:0007669"/>
    <property type="project" value="UniProtKB-KW"/>
</dbReference>
<dbReference type="PANTHER" id="PTHR30255:SF2">
    <property type="entry name" value="SINGLE-STRANDED-DNA-SPECIFIC EXONUCLEASE RECJ"/>
    <property type="match status" value="1"/>
</dbReference>
<reference evidence="2 3" key="1">
    <citation type="submission" date="2011-03" db="EMBL/GenBank/DDBJ databases">
        <title>The complete genome of Archaeoglobus veneficus SNP6.</title>
        <authorList>
            <consortium name="US DOE Joint Genome Institute (JGI-PGF)"/>
            <person name="Lucas S."/>
            <person name="Copeland A."/>
            <person name="Lapidus A."/>
            <person name="Bruce D."/>
            <person name="Goodwin L."/>
            <person name="Pitluck S."/>
            <person name="Kyrpides N."/>
            <person name="Mavromatis K."/>
            <person name="Pagani I."/>
            <person name="Ivanova N."/>
            <person name="Mikhailova N."/>
            <person name="Lu M."/>
            <person name="Detter J.C."/>
            <person name="Tapia R."/>
            <person name="Han C."/>
            <person name="Land M."/>
            <person name="Hauser L."/>
            <person name="Markowitz V."/>
            <person name="Cheng J.-F."/>
            <person name="Hugenholtz P."/>
            <person name="Woyke T."/>
            <person name="Wu D."/>
            <person name="Spring S."/>
            <person name="Brambilla E."/>
            <person name="Klenk H.-P."/>
            <person name="Eisen J.A."/>
        </authorList>
    </citation>
    <scope>NUCLEOTIDE SEQUENCE [LARGE SCALE GENOMIC DNA]</scope>
    <source>
        <strain>SNP6</strain>
    </source>
</reference>
<dbReference type="InterPro" id="IPR038763">
    <property type="entry name" value="DHH_sf"/>
</dbReference>
<protein>
    <submittedName>
        <fullName evidence="2">Phosphoesterase RecJ domain protein</fullName>
    </submittedName>
</protein>
<feature type="domain" description="DDH" evidence="1">
    <location>
        <begin position="31"/>
        <end position="163"/>
    </location>
</feature>
<sequence length="414" mass="46538">MPMDGFLNHDFIKKMTQMGEMIKEYSGEHAVIVHHNDADGICSAAILSKLCELLDLSVNLICIEKVHSSIVETIHNRYEGEVVIYTDLAGLAAEMIDKVNDGRCTVWIIDHHPAKSVESETVFVFDPELFGVSGDTFVSASTLNYLLSACIHEKMKSYAYLAVIGSVGDYHDRSGGVLGFDRFVLDEAVDLGQAKIKIEGQKERYYIQFFDEFADVVAERLTTLGVVAYEKKGYRKGLKACFEGFDEETINEVEKLKEIRDKKFEEAIYMLRNGGLHIEKYSQWFHVGDIFSPMGVKAVGEFCQMIKDMVFLKEDRYILGFQNCPKYVPDIGEFEWDVVKLSGRVPLALEKRILMGQAPGLDVLIPAATEEVGGIADATHRIAAATLIDRGMEGYFIRAFEEAAEREFARLSKD</sequence>
<name>F2KR16_ARCVS</name>
<organism evidence="2 3">
    <name type="scientific">Archaeoglobus veneficus (strain DSM 11195 / SNP6)</name>
    <dbReference type="NCBI Taxonomy" id="693661"/>
    <lineage>
        <taxon>Archaea</taxon>
        <taxon>Methanobacteriati</taxon>
        <taxon>Methanobacteriota</taxon>
        <taxon>Archaeoglobi</taxon>
        <taxon>Archaeoglobales</taxon>
        <taxon>Archaeoglobaceae</taxon>
        <taxon>Archaeoglobus</taxon>
    </lineage>
</organism>
<evidence type="ECO:0000313" key="2">
    <source>
        <dbReference type="EMBL" id="AEA47822.1"/>
    </source>
</evidence>
<dbReference type="KEGG" id="ave:Arcve_1826"/>
<dbReference type="InterPro" id="IPR051673">
    <property type="entry name" value="SSDNA_exonuclease_RecJ"/>
</dbReference>
<keyword evidence="3" id="KW-1185">Reference proteome</keyword>
<evidence type="ECO:0000313" key="3">
    <source>
        <dbReference type="Proteomes" id="UP000008136"/>
    </source>
</evidence>
<dbReference type="AlphaFoldDB" id="F2KR16"/>
<dbReference type="InterPro" id="IPR001667">
    <property type="entry name" value="DDH_dom"/>
</dbReference>
<dbReference type="RefSeq" id="WP_013684478.1">
    <property type="nucleotide sequence ID" value="NC_015320.1"/>
</dbReference>
<dbReference type="HOGENOM" id="CLU_675445_0_0_2"/>
<dbReference type="STRING" id="693661.Arcve_1826"/>
<gene>
    <name evidence="2" type="ordered locus">Arcve_1826</name>
</gene>
<dbReference type="SUPFAM" id="SSF64182">
    <property type="entry name" value="DHH phosphoesterases"/>
    <property type="match status" value="1"/>
</dbReference>
<dbReference type="Gene3D" id="3.90.1640.30">
    <property type="match status" value="1"/>
</dbReference>
<dbReference type="EMBL" id="CP002588">
    <property type="protein sequence ID" value="AEA47822.1"/>
    <property type="molecule type" value="Genomic_DNA"/>
</dbReference>
<dbReference type="PANTHER" id="PTHR30255">
    <property type="entry name" value="SINGLE-STRANDED-DNA-SPECIFIC EXONUCLEASE RECJ"/>
    <property type="match status" value="1"/>
</dbReference>
<dbReference type="Pfam" id="PF01368">
    <property type="entry name" value="DHH"/>
    <property type="match status" value="1"/>
</dbReference>
<dbReference type="GeneID" id="10394955"/>
<evidence type="ECO:0000259" key="1">
    <source>
        <dbReference type="Pfam" id="PF01368"/>
    </source>
</evidence>
<dbReference type="Proteomes" id="UP000008136">
    <property type="component" value="Chromosome"/>
</dbReference>